<dbReference type="EMBL" id="VFPO01000001">
    <property type="protein sequence ID" value="TQM67702.1"/>
    <property type="molecule type" value="Genomic_DNA"/>
</dbReference>
<dbReference type="Proteomes" id="UP000316706">
    <property type="component" value="Unassembled WGS sequence"/>
</dbReference>
<dbReference type="GO" id="GO:0005975">
    <property type="term" value="P:carbohydrate metabolic process"/>
    <property type="evidence" value="ECO:0007669"/>
    <property type="project" value="InterPro"/>
</dbReference>
<dbReference type="PANTHER" id="PTHR10587">
    <property type="entry name" value="GLYCOSYL TRANSFERASE-RELATED"/>
    <property type="match status" value="1"/>
</dbReference>
<dbReference type="GO" id="GO:0016810">
    <property type="term" value="F:hydrolase activity, acting on carbon-nitrogen (but not peptide) bonds"/>
    <property type="evidence" value="ECO:0007669"/>
    <property type="project" value="InterPro"/>
</dbReference>
<feature type="compositionally biased region" description="Basic and acidic residues" evidence="3">
    <location>
        <begin position="23"/>
        <end position="48"/>
    </location>
</feature>
<dbReference type="SUPFAM" id="SSF88713">
    <property type="entry name" value="Glycoside hydrolase/deacetylase"/>
    <property type="match status" value="1"/>
</dbReference>
<evidence type="ECO:0000256" key="3">
    <source>
        <dbReference type="SAM" id="MobiDB-lite"/>
    </source>
</evidence>
<sequence length="289" mass="31171">MRIGVALLAGALLLTAAGCGDGDESRARAAGREAVRSGEPPRETRRAEPQPPPPRRIDCGLADCVSLTFDDGPGEHTERLLDILKAAGVRATFFVLGQMVEEHPEIVRRMVLEGHEVANHSWSHKDLTGLSAAGVRSQIRRTQQAVKKAAGVEPTLMRPPYGATDEKVARAAGMPQILWSVDTLDWRHRDADRGARVGIGEPGRGGIVLYHDIHKPTVDCIPRVIKGLKKRGFTLVTVGELFQDVRLEPGEIYTEREGDAELLTASPPPPGSPAGPPEPSGRDTAPRAR</sequence>
<name>A0A543IAT6_9ACTN</name>
<gene>
    <name evidence="5" type="ORF">FHX41_1322</name>
</gene>
<dbReference type="PROSITE" id="PS51677">
    <property type="entry name" value="NODB"/>
    <property type="match status" value="1"/>
</dbReference>
<comment type="caution">
    <text evidence="5">The sequence shown here is derived from an EMBL/GenBank/DDBJ whole genome shotgun (WGS) entry which is preliminary data.</text>
</comment>
<keyword evidence="6" id="KW-1185">Reference proteome</keyword>
<feature type="region of interest" description="Disordered" evidence="3">
    <location>
        <begin position="21"/>
        <end position="57"/>
    </location>
</feature>
<reference evidence="5 6" key="1">
    <citation type="submission" date="2019-06" db="EMBL/GenBank/DDBJ databases">
        <title>Sequencing the genomes of 1000 actinobacteria strains.</title>
        <authorList>
            <person name="Klenk H.-P."/>
        </authorList>
    </citation>
    <scope>NUCLEOTIDE SEQUENCE [LARGE SCALE GENOMIC DNA]</scope>
    <source>
        <strain evidence="5 6">DSM 45043</strain>
    </source>
</reference>
<protein>
    <submittedName>
        <fullName evidence="5">Peptidoglycan/xylan/chitin deacetylase (PgdA/CDA1 family)</fullName>
    </submittedName>
</protein>
<dbReference type="RefSeq" id="WP_246077127.1">
    <property type="nucleotide sequence ID" value="NZ_VFPO01000001.1"/>
</dbReference>
<organism evidence="5 6">
    <name type="scientific">Actinomadura hallensis</name>
    <dbReference type="NCBI Taxonomy" id="337895"/>
    <lineage>
        <taxon>Bacteria</taxon>
        <taxon>Bacillati</taxon>
        <taxon>Actinomycetota</taxon>
        <taxon>Actinomycetes</taxon>
        <taxon>Streptosporangiales</taxon>
        <taxon>Thermomonosporaceae</taxon>
        <taxon>Actinomadura</taxon>
    </lineage>
</organism>
<feature type="compositionally biased region" description="Pro residues" evidence="3">
    <location>
        <begin position="266"/>
        <end position="279"/>
    </location>
</feature>
<dbReference type="InterPro" id="IPR050248">
    <property type="entry name" value="Polysacc_deacetylase_ArnD"/>
</dbReference>
<evidence type="ECO:0000259" key="4">
    <source>
        <dbReference type="PROSITE" id="PS51677"/>
    </source>
</evidence>
<feature type="domain" description="NodB homology" evidence="4">
    <location>
        <begin position="63"/>
        <end position="236"/>
    </location>
</feature>
<evidence type="ECO:0000256" key="1">
    <source>
        <dbReference type="ARBA" id="ARBA00022723"/>
    </source>
</evidence>
<feature type="region of interest" description="Disordered" evidence="3">
    <location>
        <begin position="253"/>
        <end position="289"/>
    </location>
</feature>
<dbReference type="CDD" id="cd10954">
    <property type="entry name" value="CE4_CtAXE_like"/>
    <property type="match status" value="1"/>
</dbReference>
<dbReference type="PANTHER" id="PTHR10587:SF133">
    <property type="entry name" value="CHITIN DEACETYLASE 1-RELATED"/>
    <property type="match status" value="1"/>
</dbReference>
<feature type="compositionally biased region" description="Basic and acidic residues" evidence="3">
    <location>
        <begin position="280"/>
        <end position="289"/>
    </location>
</feature>
<keyword evidence="1" id="KW-0479">Metal-binding</keyword>
<keyword evidence="2" id="KW-0378">Hydrolase</keyword>
<dbReference type="InterPro" id="IPR002509">
    <property type="entry name" value="NODB_dom"/>
</dbReference>
<evidence type="ECO:0000256" key="2">
    <source>
        <dbReference type="ARBA" id="ARBA00022801"/>
    </source>
</evidence>
<evidence type="ECO:0000313" key="5">
    <source>
        <dbReference type="EMBL" id="TQM67702.1"/>
    </source>
</evidence>
<dbReference type="GO" id="GO:0016020">
    <property type="term" value="C:membrane"/>
    <property type="evidence" value="ECO:0007669"/>
    <property type="project" value="TreeGrafter"/>
</dbReference>
<dbReference type="AlphaFoldDB" id="A0A543IAT6"/>
<accession>A0A543IAT6</accession>
<dbReference type="InterPro" id="IPR011330">
    <property type="entry name" value="Glyco_hydro/deAcase_b/a-brl"/>
</dbReference>
<dbReference type="PROSITE" id="PS51257">
    <property type="entry name" value="PROKAR_LIPOPROTEIN"/>
    <property type="match status" value="1"/>
</dbReference>
<proteinExistence type="predicted"/>
<dbReference type="GO" id="GO:0046872">
    <property type="term" value="F:metal ion binding"/>
    <property type="evidence" value="ECO:0007669"/>
    <property type="project" value="UniProtKB-KW"/>
</dbReference>
<dbReference type="Gene3D" id="3.20.20.370">
    <property type="entry name" value="Glycoside hydrolase/deacetylase"/>
    <property type="match status" value="1"/>
</dbReference>
<dbReference type="Pfam" id="PF01522">
    <property type="entry name" value="Polysacc_deac_1"/>
    <property type="match status" value="1"/>
</dbReference>
<evidence type="ECO:0000313" key="6">
    <source>
        <dbReference type="Proteomes" id="UP000316706"/>
    </source>
</evidence>